<feature type="region of interest" description="Disordered" evidence="1">
    <location>
        <begin position="1134"/>
        <end position="1176"/>
    </location>
</feature>
<evidence type="ECO:0000256" key="1">
    <source>
        <dbReference type="SAM" id="MobiDB-lite"/>
    </source>
</evidence>
<keyword evidence="3" id="KW-1185">Reference proteome</keyword>
<dbReference type="InParanoid" id="A0A7C8IPW4"/>
<comment type="caution">
    <text evidence="2">The sequence shown here is derived from an EMBL/GenBank/DDBJ whole genome shotgun (WGS) entry which is preliminary data.</text>
</comment>
<dbReference type="Proteomes" id="UP000481858">
    <property type="component" value="Unassembled WGS sequence"/>
</dbReference>
<proteinExistence type="predicted"/>
<evidence type="ECO:0000313" key="2">
    <source>
        <dbReference type="EMBL" id="KAF2969266.1"/>
    </source>
</evidence>
<evidence type="ECO:0000313" key="3">
    <source>
        <dbReference type="Proteomes" id="UP000481858"/>
    </source>
</evidence>
<reference evidence="2 3" key="1">
    <citation type="submission" date="2019-12" db="EMBL/GenBank/DDBJ databases">
        <title>Draft genome sequence of the ascomycete Xylaria multiplex DSM 110363.</title>
        <authorList>
            <person name="Buettner E."/>
            <person name="Kellner H."/>
        </authorList>
    </citation>
    <scope>NUCLEOTIDE SEQUENCE [LARGE SCALE GENOMIC DNA]</scope>
    <source>
        <strain evidence="2 3">DSM 110363</strain>
    </source>
</reference>
<feature type="compositionally biased region" description="Acidic residues" evidence="1">
    <location>
        <begin position="1144"/>
        <end position="1176"/>
    </location>
</feature>
<accession>A0A7C8IPW4</accession>
<sequence>MANFPPNGDDFGGHDIRGVIRPHGQYDPPPWYPSDGGQLPCQQTTFKIYKSRQAANFLRHTSTENFLFWLDTDVARAVQPFYALETDRGLQGVPAKKDTAALKTFFPLLRRVCEGQQYEWLRRVIDNETVITPWEHTLVPPGLDSRTKRSVQLIITMKRLLLSDHRRFADDGEFQVPRYWGHTTINWVRAYVSSKWFVDRRKTAQYNFSKKMRGANSLVDVPIYFASAPMLPNPTPVAPGQPPAAIATGLQHQLSQEISSYSSQGDQVQVLIQTVVADALPSNLGSQLAAVDAVPDDNMKFLSNAEPHGVLGITREEHAAAWEVIKTNGYNTKEVHKICKRHMSCVQLLCDLLLQNTRQRLLYVPVGLSGTAMQKLAQLCNRYYVQPSAYTESIEDGNLDIGRHLWSGLVDMPVGFERSGSSLRGWGDLSPIWPDIQPAENQEVDDLLNTVFRWPYLAICTTADTMARMKIIACAVVRAVGCASLDDDGVTEIPEIGGEGMLSSLWLCAPADVAVVYYVLDKYYAQWSFPLIMGNVDRLPGCVRYRGIESVDDLARVQREYSADGVIRNPNARIFVICSHATYARRAAARGTDDLRGSARSTRWRFLVVDPPSDVDSDSNIAKGRWLKLASATKSDYMIFSSSHTAVYSIEGLVALLRISPGWRKIGDGDAKESRKIRIIDGRPEDRMFDWSYVEAESIEERCSKNNWHIAGRLSAFNDSMANLRVESARTWQPTCSVVEIEYTSSQQAIYDKARSKADKFSSRSDRVEFLHCIVFCPSLYKILTPQAGTAALWRASCGFSALANRPSSSHGGNEPGEIGHGRKEMEAELSKIKDGGLCFLYTVMQGNDSQWPLPTLPAAWASWLLEKSPVLSAAVSIVEGLHGQGRRVLVIVPDCAVIKLLVVTGLRLARFLVHTLHRDAASDEMKEVSAWFISGRGGSSGVLVARLDEAEKLRGTGLLYNHPSRWVRIYARYRFCRVGMSIGGAFPCFAVSELCTPDDDNGGVLARIVSFEILRFSHGARQNNFARFITESATRGEFDEHRELNEYFSKVGRALLNVSSDRSVFKNWAIELRSLRLGDVIGGYCKYVTAKGQGQQPMLSCEWLRDTAKAANIDKGMLSDEILTLLSELDRNGVRKRKRSHEDDDDDDDDDEDDDNDDEGEIVGINDVEDEITIK</sequence>
<dbReference type="AlphaFoldDB" id="A0A7C8IPW4"/>
<dbReference type="OrthoDB" id="10466430at2759"/>
<gene>
    <name evidence="2" type="ORF">GQX73_g4327</name>
</gene>
<feature type="region of interest" description="Disordered" evidence="1">
    <location>
        <begin position="804"/>
        <end position="825"/>
    </location>
</feature>
<organism evidence="2 3">
    <name type="scientific">Xylaria multiplex</name>
    <dbReference type="NCBI Taxonomy" id="323545"/>
    <lineage>
        <taxon>Eukaryota</taxon>
        <taxon>Fungi</taxon>
        <taxon>Dikarya</taxon>
        <taxon>Ascomycota</taxon>
        <taxon>Pezizomycotina</taxon>
        <taxon>Sordariomycetes</taxon>
        <taxon>Xylariomycetidae</taxon>
        <taxon>Xylariales</taxon>
        <taxon>Xylariaceae</taxon>
        <taxon>Xylaria</taxon>
    </lineage>
</organism>
<name>A0A7C8IPW4_9PEZI</name>
<dbReference type="EMBL" id="WUBL01000039">
    <property type="protein sequence ID" value="KAF2969266.1"/>
    <property type="molecule type" value="Genomic_DNA"/>
</dbReference>
<protein>
    <submittedName>
        <fullName evidence="2">Uncharacterized protein</fullName>
    </submittedName>
</protein>